<dbReference type="Proteomes" id="UP000326881">
    <property type="component" value="Chromosome"/>
</dbReference>
<organism evidence="2 3">
    <name type="scientific">Rhizobium grahamii</name>
    <dbReference type="NCBI Taxonomy" id="1120045"/>
    <lineage>
        <taxon>Bacteria</taxon>
        <taxon>Pseudomonadati</taxon>
        <taxon>Pseudomonadota</taxon>
        <taxon>Alphaproteobacteria</taxon>
        <taxon>Hyphomicrobiales</taxon>
        <taxon>Rhizobiaceae</taxon>
        <taxon>Rhizobium/Agrobacterium group</taxon>
        <taxon>Rhizobium</taxon>
    </lineage>
</organism>
<dbReference type="RefSeq" id="WP_153269906.1">
    <property type="nucleotide sequence ID" value="NZ_CP043498.1"/>
</dbReference>
<reference evidence="2 3" key="1">
    <citation type="submission" date="2019-08" db="EMBL/GenBank/DDBJ databases">
        <title>Prosopis cineraria nodule microbiome.</title>
        <authorList>
            <person name="Ali R."/>
            <person name="Chaluvadi S.R."/>
            <person name="Wang X."/>
        </authorList>
    </citation>
    <scope>NUCLEOTIDE SEQUENCE [LARGE SCALE GENOMIC DNA]</scope>
    <source>
        <strain evidence="2 3">BG7</strain>
    </source>
</reference>
<keyword evidence="3" id="KW-1185">Reference proteome</keyword>
<sequence length="75" mass="7942">MSILETLLARQIWAHRHRADGVLGMGDDFVGGRALVVRAMAAFAILAVTVAALDFAADGGRQMDMARSSVAASRQ</sequence>
<protein>
    <submittedName>
        <fullName evidence="2">Uncharacterized protein</fullName>
    </submittedName>
</protein>
<name>A0A5Q0C106_9HYPH</name>
<gene>
    <name evidence="2" type="ORF">FZ934_03310</name>
</gene>
<keyword evidence="1" id="KW-0812">Transmembrane</keyword>
<accession>A0A5Q0C106</accession>
<dbReference type="EMBL" id="CP043498">
    <property type="protein sequence ID" value="QFY59546.1"/>
    <property type="molecule type" value="Genomic_DNA"/>
</dbReference>
<dbReference type="KEGG" id="rgr:FZ934_03310"/>
<keyword evidence="1" id="KW-0472">Membrane</keyword>
<evidence type="ECO:0000313" key="2">
    <source>
        <dbReference type="EMBL" id="QFY59546.1"/>
    </source>
</evidence>
<feature type="transmembrane region" description="Helical" evidence="1">
    <location>
        <begin position="35"/>
        <end position="57"/>
    </location>
</feature>
<evidence type="ECO:0000256" key="1">
    <source>
        <dbReference type="SAM" id="Phobius"/>
    </source>
</evidence>
<dbReference type="AlphaFoldDB" id="A0A5Q0C106"/>
<evidence type="ECO:0000313" key="3">
    <source>
        <dbReference type="Proteomes" id="UP000326881"/>
    </source>
</evidence>
<proteinExistence type="predicted"/>
<dbReference type="OrthoDB" id="8403541at2"/>
<keyword evidence="1" id="KW-1133">Transmembrane helix</keyword>